<organism evidence="2 3">
    <name type="scientific">Acaryochloris marina (strain MBIC 11017)</name>
    <dbReference type="NCBI Taxonomy" id="329726"/>
    <lineage>
        <taxon>Bacteria</taxon>
        <taxon>Bacillati</taxon>
        <taxon>Cyanobacteriota</taxon>
        <taxon>Cyanophyceae</taxon>
        <taxon>Acaryochloridales</taxon>
        <taxon>Acaryochloridaceae</taxon>
        <taxon>Acaryochloris</taxon>
    </lineage>
</organism>
<proteinExistence type="predicted"/>
<dbReference type="OrthoDB" id="6101375at2"/>
<dbReference type="STRING" id="329726.AM1_6104"/>
<accession>B0C3U9</accession>
<dbReference type="HOGENOM" id="CLU_074041_0_0_3"/>
<reference evidence="2 3" key="1">
    <citation type="journal article" date="2008" name="Proc. Natl. Acad. Sci. U.S.A.">
        <title>Niche adaptation and genome expansion in the chlorophyll d-producing cyanobacterium Acaryochloris marina.</title>
        <authorList>
            <person name="Swingley W.D."/>
            <person name="Chen M."/>
            <person name="Cheung P.C."/>
            <person name="Conrad A.L."/>
            <person name="Dejesa L.C."/>
            <person name="Hao J."/>
            <person name="Honchak B.M."/>
            <person name="Karbach L.E."/>
            <person name="Kurdoglu A."/>
            <person name="Lahiri S."/>
            <person name="Mastrian S.D."/>
            <person name="Miyashita H."/>
            <person name="Page L."/>
            <person name="Ramakrishna P."/>
            <person name="Satoh S."/>
            <person name="Sattley W.M."/>
            <person name="Shimada Y."/>
            <person name="Taylor H.L."/>
            <person name="Tomo T."/>
            <person name="Tsuchiya T."/>
            <person name="Wang Z.T."/>
            <person name="Raymond J."/>
            <person name="Mimuro M."/>
            <person name="Blankenship R.E."/>
            <person name="Touchman J.W."/>
        </authorList>
    </citation>
    <scope>NUCLEOTIDE SEQUENCE [LARGE SCALE GENOMIC DNA]</scope>
    <source>
        <strain evidence="3">MBIC 11017</strain>
    </source>
</reference>
<dbReference type="SFLD" id="SFLDG01129">
    <property type="entry name" value="C1.5:_HAD__Beta-PGM__Phosphata"/>
    <property type="match status" value="1"/>
</dbReference>
<dbReference type="EMBL" id="CP000828">
    <property type="protein sequence ID" value="ABW31036.1"/>
    <property type="molecule type" value="Genomic_DNA"/>
</dbReference>
<dbReference type="Gene3D" id="1.10.150.240">
    <property type="entry name" value="Putative phosphatase, domain 2"/>
    <property type="match status" value="1"/>
</dbReference>
<protein>
    <submittedName>
        <fullName evidence="2">HAD superfamily hydrolase</fullName>
    </submittedName>
</protein>
<dbReference type="AlphaFoldDB" id="B0C3U9"/>
<keyword evidence="3" id="KW-1185">Reference proteome</keyword>
<dbReference type="Gene3D" id="3.40.50.1000">
    <property type="entry name" value="HAD superfamily/HAD-like"/>
    <property type="match status" value="1"/>
</dbReference>
<dbReference type="SUPFAM" id="SSF56784">
    <property type="entry name" value="HAD-like"/>
    <property type="match status" value="1"/>
</dbReference>
<dbReference type="InterPro" id="IPR036412">
    <property type="entry name" value="HAD-like_sf"/>
</dbReference>
<evidence type="ECO:0000256" key="1">
    <source>
        <dbReference type="ARBA" id="ARBA00022801"/>
    </source>
</evidence>
<dbReference type="GO" id="GO:0016787">
    <property type="term" value="F:hydrolase activity"/>
    <property type="evidence" value="ECO:0007669"/>
    <property type="project" value="UniProtKB-KW"/>
</dbReference>
<dbReference type="InterPro" id="IPR023214">
    <property type="entry name" value="HAD_sf"/>
</dbReference>
<dbReference type="RefSeq" id="WP_012166232.1">
    <property type="nucleotide sequence ID" value="NC_009925.1"/>
</dbReference>
<dbReference type="InterPro" id="IPR051540">
    <property type="entry name" value="S-2-haloacid_dehalogenase"/>
</dbReference>
<gene>
    <name evidence="2" type="ordered locus">AM1_6104</name>
</gene>
<evidence type="ECO:0000313" key="2">
    <source>
        <dbReference type="EMBL" id="ABW31036.1"/>
    </source>
</evidence>
<name>B0C3U9_ACAM1</name>
<dbReference type="eggNOG" id="COG1011">
    <property type="taxonomic scope" value="Bacteria"/>
</dbReference>
<dbReference type="SFLD" id="SFLDS00003">
    <property type="entry name" value="Haloacid_Dehalogenase"/>
    <property type="match status" value="1"/>
</dbReference>
<dbReference type="PANTHER" id="PTHR43316:SF8">
    <property type="entry name" value="HAD FAMILY HYDROLASE"/>
    <property type="match status" value="1"/>
</dbReference>
<dbReference type="Proteomes" id="UP000000268">
    <property type="component" value="Chromosome"/>
</dbReference>
<evidence type="ECO:0000313" key="3">
    <source>
        <dbReference type="Proteomes" id="UP000000268"/>
    </source>
</evidence>
<dbReference type="InterPro" id="IPR023198">
    <property type="entry name" value="PGP-like_dom2"/>
</dbReference>
<dbReference type="Pfam" id="PF00702">
    <property type="entry name" value="Hydrolase"/>
    <property type="match status" value="1"/>
</dbReference>
<dbReference type="KEGG" id="amr:AM1_6104"/>
<sequence>MKTKFKLIALDADDTLWHNIPLFNTTEARFREILTASQDTDTIEQRLYQTEKRNLEHFGYGVKSFTLSMIETAIELTEGHIPATHIQEIIDLGREMLKAPVELLDGAEETIRILAEQVPLMLLTKGDLLSQESKLARSGLGGYFSAIEIVSKKDTDTYRKILRRNDLQPSQFLMVGNSIQSDVLPVLEAGAAAVHIPYHTTWVHEQADMEALQGKDFTCLESLRELPAWLTQTEWIR</sequence>
<keyword evidence="1 2" id="KW-0378">Hydrolase</keyword>
<dbReference type="PANTHER" id="PTHR43316">
    <property type="entry name" value="HYDROLASE, HALOACID DELAHOGENASE-RELATED"/>
    <property type="match status" value="1"/>
</dbReference>